<gene>
    <name evidence="1" type="ORF">T4B_15242</name>
</gene>
<reference evidence="1 2" key="1">
    <citation type="submission" date="2015-01" db="EMBL/GenBank/DDBJ databases">
        <title>Evolution of Trichinella species and genotypes.</title>
        <authorList>
            <person name="Korhonen P.K."/>
            <person name="Edoardo P."/>
            <person name="Giuseppe L.R."/>
            <person name="Gasser R.B."/>
        </authorList>
    </citation>
    <scope>NUCLEOTIDE SEQUENCE [LARGE SCALE GENOMIC DNA]</scope>
    <source>
        <strain evidence="1">ISS588</strain>
    </source>
</reference>
<dbReference type="EMBL" id="JYDS01000146">
    <property type="protein sequence ID" value="KRZ23409.1"/>
    <property type="molecule type" value="Genomic_DNA"/>
</dbReference>
<evidence type="ECO:0000313" key="1">
    <source>
        <dbReference type="EMBL" id="KRZ23409.1"/>
    </source>
</evidence>
<proteinExistence type="predicted"/>
<keyword evidence="2" id="KW-1185">Reference proteome</keyword>
<protein>
    <submittedName>
        <fullName evidence="1">Uncharacterized protein</fullName>
    </submittedName>
</protein>
<evidence type="ECO:0000313" key="2">
    <source>
        <dbReference type="Proteomes" id="UP000054805"/>
    </source>
</evidence>
<dbReference type="Proteomes" id="UP000054805">
    <property type="component" value="Unassembled WGS sequence"/>
</dbReference>
<organism evidence="1 2">
    <name type="scientific">Trichinella pseudospiralis</name>
    <name type="common">Parasitic roundworm</name>
    <dbReference type="NCBI Taxonomy" id="6337"/>
    <lineage>
        <taxon>Eukaryota</taxon>
        <taxon>Metazoa</taxon>
        <taxon>Ecdysozoa</taxon>
        <taxon>Nematoda</taxon>
        <taxon>Enoplea</taxon>
        <taxon>Dorylaimia</taxon>
        <taxon>Trichinellida</taxon>
        <taxon>Trichinellidae</taxon>
        <taxon>Trichinella</taxon>
    </lineage>
</organism>
<sequence>MFFANGFHHQNLCRSMINFEYVDSQVTYNVSFCLLSYDVPQISLMNELWNFSLNSRNIS</sequence>
<name>A0A0V1IL75_TRIPS</name>
<comment type="caution">
    <text evidence="1">The sequence shown here is derived from an EMBL/GenBank/DDBJ whole genome shotgun (WGS) entry which is preliminary data.</text>
</comment>
<accession>A0A0V1IL75</accession>
<dbReference type="AlphaFoldDB" id="A0A0V1IL75"/>